<accession>A0A0R1VKG3</accession>
<dbReference type="PATRIC" id="fig|1423750.3.peg.1503"/>
<gene>
    <name evidence="2" type="ORF">FC89_GL001466</name>
</gene>
<dbReference type="PANTHER" id="PTHR43479">
    <property type="entry name" value="ACREF/ENVCD OPERON REPRESSOR-RELATED"/>
    <property type="match status" value="1"/>
</dbReference>
<dbReference type="InterPro" id="IPR009057">
    <property type="entry name" value="Homeodomain-like_sf"/>
</dbReference>
<dbReference type="SUPFAM" id="SSF46689">
    <property type="entry name" value="Homeodomain-like"/>
    <property type="match status" value="1"/>
</dbReference>
<dbReference type="Pfam" id="PF14278">
    <property type="entry name" value="TetR_C_8"/>
    <property type="match status" value="1"/>
</dbReference>
<evidence type="ECO:0000313" key="2">
    <source>
        <dbReference type="EMBL" id="KRM05757.1"/>
    </source>
</evidence>
<sequence length="209" mass="24746">MILGEKVLAGRKRNYRSVCTKKLIKQTFLELLKDQEKVEQIKVTDICRIAQITRGTFYRYYQSVSDLLDQLRIELFQQTIALVKQRFEKGERNLLPAIFEVLKQNDVNLVKATMNHEYGQSFLENVFKSYREAIRPTLKQKITYLTDNQFDYYYSYVSNGIIGVILAWIDKGMYQETDVLEKIIIEMIFQSEKQLAYEVKKLARLSNRK</sequence>
<dbReference type="EMBL" id="AZGB01000018">
    <property type="protein sequence ID" value="KRM05757.1"/>
    <property type="molecule type" value="Genomic_DNA"/>
</dbReference>
<comment type="caution">
    <text evidence="2">The sequence shown here is derived from an EMBL/GenBank/DDBJ whole genome shotgun (WGS) entry which is preliminary data.</text>
</comment>
<evidence type="ECO:0000313" key="3">
    <source>
        <dbReference type="Proteomes" id="UP000051451"/>
    </source>
</evidence>
<reference evidence="2 3" key="1">
    <citation type="journal article" date="2015" name="Genome Announc.">
        <title>Expanding the biotechnology potential of lactobacilli through comparative genomics of 213 strains and associated genera.</title>
        <authorList>
            <person name="Sun Z."/>
            <person name="Harris H.M."/>
            <person name="McCann A."/>
            <person name="Guo C."/>
            <person name="Argimon S."/>
            <person name="Zhang W."/>
            <person name="Yang X."/>
            <person name="Jeffery I.B."/>
            <person name="Cooney J.C."/>
            <person name="Kagawa T.F."/>
            <person name="Liu W."/>
            <person name="Song Y."/>
            <person name="Salvetti E."/>
            <person name="Wrobel A."/>
            <person name="Rasinkangas P."/>
            <person name="Parkhill J."/>
            <person name="Rea M.C."/>
            <person name="O'Sullivan O."/>
            <person name="Ritari J."/>
            <person name="Douillard F.P."/>
            <person name="Paul Ross R."/>
            <person name="Yang R."/>
            <person name="Briner A.E."/>
            <person name="Felis G.E."/>
            <person name="de Vos W.M."/>
            <person name="Barrangou R."/>
            <person name="Klaenhammer T.R."/>
            <person name="Caufield P.W."/>
            <person name="Cui Y."/>
            <person name="Zhang H."/>
            <person name="O'Toole P.W."/>
        </authorList>
    </citation>
    <scope>NUCLEOTIDE SEQUENCE [LARGE SCALE GENOMIC DNA]</scope>
    <source>
        <strain evidence="2 3">DSM 18630</strain>
    </source>
</reference>
<dbReference type="OrthoDB" id="9810250at2"/>
<dbReference type="AlphaFoldDB" id="A0A0R1VKG3"/>
<protein>
    <submittedName>
        <fullName evidence="2">Transcription regulator</fullName>
    </submittedName>
</protein>
<feature type="domain" description="Transcriptional regulator TetR C-terminal Firmicutes type" evidence="1">
    <location>
        <begin position="97"/>
        <end position="189"/>
    </location>
</feature>
<dbReference type="STRING" id="1423750.FC89_GL001466"/>
<organism evidence="2 3">
    <name type="scientific">Liquorilactobacillus ghanensis DSM 18630</name>
    <dbReference type="NCBI Taxonomy" id="1423750"/>
    <lineage>
        <taxon>Bacteria</taxon>
        <taxon>Bacillati</taxon>
        <taxon>Bacillota</taxon>
        <taxon>Bacilli</taxon>
        <taxon>Lactobacillales</taxon>
        <taxon>Lactobacillaceae</taxon>
        <taxon>Liquorilactobacillus</taxon>
    </lineage>
</organism>
<proteinExistence type="predicted"/>
<name>A0A0R1VKG3_9LACO</name>
<dbReference type="InterPro" id="IPR050624">
    <property type="entry name" value="HTH-type_Tx_Regulator"/>
</dbReference>
<dbReference type="InterPro" id="IPR039532">
    <property type="entry name" value="TetR_C_Firmicutes"/>
</dbReference>
<dbReference type="Gene3D" id="1.10.357.10">
    <property type="entry name" value="Tetracycline Repressor, domain 2"/>
    <property type="match status" value="1"/>
</dbReference>
<evidence type="ECO:0000259" key="1">
    <source>
        <dbReference type="Pfam" id="PF14278"/>
    </source>
</evidence>
<dbReference type="PANTHER" id="PTHR43479:SF7">
    <property type="entry name" value="TETR-FAMILY TRANSCRIPTIONAL REGULATOR"/>
    <property type="match status" value="1"/>
</dbReference>
<keyword evidence="3" id="KW-1185">Reference proteome</keyword>
<dbReference type="Proteomes" id="UP000051451">
    <property type="component" value="Unassembled WGS sequence"/>
</dbReference>